<sequence>MIGGGADGFQMKRDWKKINNRLIQQGTIWVDLRFLEKRKEELALMNNGKEGARFKFPDSLIRYAGTVR</sequence>
<evidence type="ECO:0000313" key="1">
    <source>
        <dbReference type="EMBL" id="MBI4210329.1"/>
    </source>
</evidence>
<protein>
    <submittedName>
        <fullName evidence="1">Uncharacterized protein</fullName>
    </submittedName>
</protein>
<dbReference type="EMBL" id="JACQPB010000030">
    <property type="protein sequence ID" value="MBI4210329.1"/>
    <property type="molecule type" value="Genomic_DNA"/>
</dbReference>
<reference evidence="1" key="1">
    <citation type="submission" date="2020-07" db="EMBL/GenBank/DDBJ databases">
        <title>Huge and variable diversity of episymbiotic CPR bacteria and DPANN archaea in groundwater ecosystems.</title>
        <authorList>
            <person name="He C.Y."/>
            <person name="Keren R."/>
            <person name="Whittaker M."/>
            <person name="Farag I.F."/>
            <person name="Doudna J."/>
            <person name="Cate J.H.D."/>
            <person name="Banfield J.F."/>
        </authorList>
    </citation>
    <scope>NUCLEOTIDE SEQUENCE</scope>
    <source>
        <strain evidence="1">NC_groundwater_1296_Ag_S-0.2um_52_80</strain>
    </source>
</reference>
<accession>A0A8T3YQ98</accession>
<dbReference type="AlphaFoldDB" id="A0A8T3YQ98"/>
<proteinExistence type="predicted"/>
<dbReference type="Proteomes" id="UP000732298">
    <property type="component" value="Unassembled WGS sequence"/>
</dbReference>
<organism evidence="1 2">
    <name type="scientific">Candidatus Iainarchaeum sp</name>
    <dbReference type="NCBI Taxonomy" id="3101447"/>
    <lineage>
        <taxon>Archaea</taxon>
        <taxon>Candidatus Iainarchaeota</taxon>
        <taxon>Candidatus Iainarchaeia</taxon>
        <taxon>Candidatus Iainarchaeales</taxon>
        <taxon>Candidatus Iainarchaeaceae</taxon>
        <taxon>Candidatus Iainarchaeum</taxon>
    </lineage>
</organism>
<comment type="caution">
    <text evidence="1">The sequence shown here is derived from an EMBL/GenBank/DDBJ whole genome shotgun (WGS) entry which is preliminary data.</text>
</comment>
<name>A0A8T3YQ98_9ARCH</name>
<feature type="non-terminal residue" evidence="1">
    <location>
        <position position="68"/>
    </location>
</feature>
<gene>
    <name evidence="1" type="ORF">HY544_02370</name>
</gene>
<evidence type="ECO:0000313" key="2">
    <source>
        <dbReference type="Proteomes" id="UP000732298"/>
    </source>
</evidence>